<sequence length="744" mass="81254">MEPHSRPGPTQNGTLRLPQALLLFLTTVLAGPDPDRVSQADAHLARWPDIRDLAYRLIRLLNPLVTRDHLTSSTAVGMVKLAAVCGIGSALWLWSNQRRRGDASNSQHQSDPAIDASSATDPGLIKKFSSTRSYTVPSTGFTYPGIRTFYRAHIQESKLPREPCPLPLLVFIHGLGGSIAQFNPVLLSLTNLASCLAIDLPGCGASSFEPKAWEAYTTEALVQLLAVVIRAHRAVNENQTVILVGHSMGCSLAVSLASTTSPLAHLMSTHVGGLVAICPKAEPPTEKETKQLRTITMMPAAMFDLLRKWDRRGGPNSKSVLRMAGPNAEEGTKVLQLRYNQQSRSAVWQRMAKGMCPDYSTGQPQGGLPGGIVWSGLSVPVFLVAGEDDTVTPAINVKRIVNFLGRDVSAIQPPSEKVSLPIAAAPFDPATILPTDSDALSMRKHQDSGIDANDLPKVEEDTDMTESMTATNDINSVTTRDTLTDGSQTLADAPLVSSSSTLPRSTNPSPHPRRLVVKTLILPKPAAHALLFAPTSSRIISGLIGTFFADHIDPRLSLGWQLNYLSTEGKWDVKNLAKWKAVRPVSDPIAGVFRAMKTLREVDEEHTPRVLASKWKGKLSAVIDISHDSPVYDPKGLEDGGIPYYKFPTVSKQPPQADEVKVFIDMVDKIRAEDRPGLIGVHCHYGFNRTGFFLVSYLIERCGMRVEEAIDLFETARPPGIRHSHFIDQLHVRYARDLRRAPTL</sequence>
<dbReference type="PANTHER" id="PTHR10367:SF25">
    <property type="entry name" value="DUAL SPECIFICITY PHOSPHATASE CATALYTIC DOMAIN PROTEIN (AFU_ORTHOLOGUE AFUA_1G03540)"/>
    <property type="match status" value="1"/>
</dbReference>
<feature type="signal peptide" evidence="4">
    <location>
        <begin position="1"/>
        <end position="30"/>
    </location>
</feature>
<dbReference type="Gene3D" id="3.90.190.10">
    <property type="entry name" value="Protein tyrosine phosphatase superfamily"/>
    <property type="match status" value="1"/>
</dbReference>
<dbReference type="InterPro" id="IPR029058">
    <property type="entry name" value="AB_hydrolase_fold"/>
</dbReference>
<feature type="chain" id="PRO_5025639571" description="Tyrosine specific protein phosphatases domain-containing protein" evidence="4">
    <location>
        <begin position="31"/>
        <end position="744"/>
    </location>
</feature>
<evidence type="ECO:0000259" key="5">
    <source>
        <dbReference type="PROSITE" id="PS50056"/>
    </source>
</evidence>
<dbReference type="SUPFAM" id="SSF52799">
    <property type="entry name" value="(Phosphotyrosine protein) phosphatases II"/>
    <property type="match status" value="1"/>
</dbReference>
<dbReference type="SMART" id="SM00195">
    <property type="entry name" value="DSPc"/>
    <property type="match status" value="1"/>
</dbReference>
<reference evidence="6" key="1">
    <citation type="submission" date="2020-01" db="EMBL/GenBank/DDBJ databases">
        <authorList>
            <consortium name="DOE Joint Genome Institute"/>
            <person name="Haridas S."/>
            <person name="Albert R."/>
            <person name="Binder M."/>
            <person name="Bloem J."/>
            <person name="Labutti K."/>
            <person name="Salamov A."/>
            <person name="Andreopoulos B."/>
            <person name="Baker S.E."/>
            <person name="Barry K."/>
            <person name="Bills G."/>
            <person name="Bluhm B.H."/>
            <person name="Cannon C."/>
            <person name="Castanera R."/>
            <person name="Culley D.E."/>
            <person name="Daum C."/>
            <person name="Ezra D."/>
            <person name="Gonzalez J.B."/>
            <person name="Henrissat B."/>
            <person name="Kuo A."/>
            <person name="Liang C."/>
            <person name="Lipzen A."/>
            <person name="Lutzoni F."/>
            <person name="Magnuson J."/>
            <person name="Mondo S."/>
            <person name="Nolan M."/>
            <person name="Ohm R."/>
            <person name="Pangilinan J."/>
            <person name="Park H.-J."/>
            <person name="Ramirez L."/>
            <person name="Alfaro M."/>
            <person name="Sun H."/>
            <person name="Tritt A."/>
            <person name="Yoshinaga Y."/>
            <person name="Zwiers L.-H."/>
            <person name="Turgeon B.G."/>
            <person name="Goodwin S.B."/>
            <person name="Spatafora J.W."/>
            <person name="Crous P.W."/>
            <person name="Grigoriev I.V."/>
        </authorList>
    </citation>
    <scope>NUCLEOTIDE SEQUENCE</scope>
    <source>
        <strain evidence="6">IPT5</strain>
    </source>
</reference>
<dbReference type="InterPro" id="IPR020422">
    <property type="entry name" value="TYR_PHOSPHATASE_DUAL_dom"/>
</dbReference>
<dbReference type="Pfam" id="PF12697">
    <property type="entry name" value="Abhydrolase_6"/>
    <property type="match status" value="1"/>
</dbReference>
<dbReference type="GO" id="GO:0004484">
    <property type="term" value="F:mRNA guanylyltransferase activity"/>
    <property type="evidence" value="ECO:0007669"/>
    <property type="project" value="TreeGrafter"/>
</dbReference>
<gene>
    <name evidence="6" type="ORF">T440DRAFT_470097</name>
</gene>
<evidence type="ECO:0000313" key="7">
    <source>
        <dbReference type="Proteomes" id="UP000799423"/>
    </source>
</evidence>
<keyword evidence="1" id="KW-0378">Hydrolase</keyword>
<dbReference type="CDD" id="cd14502">
    <property type="entry name" value="RNA_5'-triphosphatase"/>
    <property type="match status" value="1"/>
</dbReference>
<dbReference type="PROSITE" id="PS50056">
    <property type="entry name" value="TYR_PHOSPHATASE_2"/>
    <property type="match status" value="1"/>
</dbReference>
<dbReference type="PANTHER" id="PTHR10367">
    <property type="entry name" value="MRNA-CAPPING ENZYME"/>
    <property type="match status" value="1"/>
</dbReference>
<evidence type="ECO:0000256" key="2">
    <source>
        <dbReference type="ARBA" id="ARBA00022912"/>
    </source>
</evidence>
<evidence type="ECO:0000256" key="4">
    <source>
        <dbReference type="SAM" id="SignalP"/>
    </source>
</evidence>
<dbReference type="PROSITE" id="PS00383">
    <property type="entry name" value="TYR_PHOSPHATASE_1"/>
    <property type="match status" value="1"/>
</dbReference>
<dbReference type="GO" id="GO:0006370">
    <property type="term" value="P:7-methylguanosine mRNA capping"/>
    <property type="evidence" value="ECO:0007669"/>
    <property type="project" value="TreeGrafter"/>
</dbReference>
<dbReference type="InterPro" id="IPR000073">
    <property type="entry name" value="AB_hydrolase_1"/>
</dbReference>
<keyword evidence="7" id="KW-1185">Reference proteome</keyword>
<dbReference type="EMBL" id="MU006317">
    <property type="protein sequence ID" value="KAF2848484.1"/>
    <property type="molecule type" value="Genomic_DNA"/>
</dbReference>
<evidence type="ECO:0000256" key="1">
    <source>
        <dbReference type="ARBA" id="ARBA00022801"/>
    </source>
</evidence>
<feature type="region of interest" description="Disordered" evidence="3">
    <location>
        <begin position="492"/>
        <end position="512"/>
    </location>
</feature>
<accession>A0A6A7B091</accession>
<feature type="compositionally biased region" description="Basic and acidic residues" evidence="3">
    <location>
        <begin position="444"/>
        <end position="459"/>
    </location>
</feature>
<dbReference type="InterPro" id="IPR016130">
    <property type="entry name" value="Tyr_Pase_AS"/>
</dbReference>
<evidence type="ECO:0000256" key="3">
    <source>
        <dbReference type="SAM" id="MobiDB-lite"/>
    </source>
</evidence>
<keyword evidence="4" id="KW-0732">Signal</keyword>
<dbReference type="FunFam" id="3.90.190.10:FF:000090">
    <property type="entry name" value="Dual specificity phosphatase catalytic domain protein"/>
    <property type="match status" value="1"/>
</dbReference>
<dbReference type="InterPro" id="IPR051029">
    <property type="entry name" value="mRNA_Capping_Enz/RNA_Phosphat"/>
</dbReference>
<feature type="domain" description="Tyrosine specific protein phosphatases" evidence="5">
    <location>
        <begin position="661"/>
        <end position="718"/>
    </location>
</feature>
<dbReference type="InterPro" id="IPR000387">
    <property type="entry name" value="Tyr_Pase_dom"/>
</dbReference>
<dbReference type="GO" id="GO:0004721">
    <property type="term" value="F:phosphoprotein phosphatase activity"/>
    <property type="evidence" value="ECO:0007669"/>
    <property type="project" value="UniProtKB-KW"/>
</dbReference>
<evidence type="ECO:0000313" key="6">
    <source>
        <dbReference type="EMBL" id="KAF2848484.1"/>
    </source>
</evidence>
<dbReference type="InterPro" id="IPR000340">
    <property type="entry name" value="Dual-sp_phosphatase_cat-dom"/>
</dbReference>
<dbReference type="Proteomes" id="UP000799423">
    <property type="component" value="Unassembled WGS sequence"/>
</dbReference>
<dbReference type="AlphaFoldDB" id="A0A6A7B091"/>
<feature type="region of interest" description="Disordered" evidence="3">
    <location>
        <begin position="442"/>
        <end position="473"/>
    </location>
</feature>
<keyword evidence="2" id="KW-0904">Protein phosphatase</keyword>
<proteinExistence type="predicted"/>
<organism evidence="6 7">
    <name type="scientific">Plenodomus tracheiphilus IPT5</name>
    <dbReference type="NCBI Taxonomy" id="1408161"/>
    <lineage>
        <taxon>Eukaryota</taxon>
        <taxon>Fungi</taxon>
        <taxon>Dikarya</taxon>
        <taxon>Ascomycota</taxon>
        <taxon>Pezizomycotina</taxon>
        <taxon>Dothideomycetes</taxon>
        <taxon>Pleosporomycetidae</taxon>
        <taxon>Pleosporales</taxon>
        <taxon>Pleosporineae</taxon>
        <taxon>Leptosphaeriaceae</taxon>
        <taxon>Plenodomus</taxon>
    </lineage>
</organism>
<protein>
    <recommendedName>
        <fullName evidence="5">Tyrosine specific protein phosphatases domain-containing protein</fullName>
    </recommendedName>
</protein>
<dbReference type="OrthoDB" id="428974at2759"/>
<dbReference type="Pfam" id="PF00782">
    <property type="entry name" value="DSPc"/>
    <property type="match status" value="1"/>
</dbReference>
<dbReference type="SUPFAM" id="SSF53474">
    <property type="entry name" value="alpha/beta-Hydrolases"/>
    <property type="match status" value="1"/>
</dbReference>
<dbReference type="InterPro" id="IPR029021">
    <property type="entry name" value="Prot-tyrosine_phosphatase-like"/>
</dbReference>
<feature type="compositionally biased region" description="Polar residues" evidence="3">
    <location>
        <begin position="492"/>
        <end position="508"/>
    </location>
</feature>
<dbReference type="Gene3D" id="3.40.50.1820">
    <property type="entry name" value="alpha/beta hydrolase"/>
    <property type="match status" value="1"/>
</dbReference>
<name>A0A6A7B091_9PLEO</name>